<evidence type="ECO:0000313" key="2">
    <source>
        <dbReference type="EMBL" id="MFB9994797.1"/>
    </source>
</evidence>
<dbReference type="InterPro" id="IPR012337">
    <property type="entry name" value="RNaseH-like_sf"/>
</dbReference>
<dbReference type="Proteomes" id="UP001589733">
    <property type="component" value="Unassembled WGS sequence"/>
</dbReference>
<dbReference type="PANTHER" id="PTHR46889:SF7">
    <property type="entry name" value="TRANSPOSASE FOR INSERTION SEQUENCE ELEMENT IS904"/>
    <property type="match status" value="1"/>
</dbReference>
<dbReference type="InterPro" id="IPR050900">
    <property type="entry name" value="Transposase_IS3/IS150/IS904"/>
</dbReference>
<dbReference type="PANTHER" id="PTHR46889">
    <property type="entry name" value="TRANSPOSASE INSF FOR INSERTION SEQUENCE IS3B-RELATED"/>
    <property type="match status" value="1"/>
</dbReference>
<dbReference type="SUPFAM" id="SSF53098">
    <property type="entry name" value="Ribonuclease H-like"/>
    <property type="match status" value="1"/>
</dbReference>
<reference evidence="2 3" key="1">
    <citation type="submission" date="2024-09" db="EMBL/GenBank/DDBJ databases">
        <authorList>
            <person name="Sun Q."/>
            <person name="Mori K."/>
        </authorList>
    </citation>
    <scope>NUCLEOTIDE SEQUENCE [LARGE SCALE GENOMIC DNA]</scope>
    <source>
        <strain evidence="2 3">JCM 13503</strain>
    </source>
</reference>
<organism evidence="2 3">
    <name type="scientific">Deinococcus oregonensis</name>
    <dbReference type="NCBI Taxonomy" id="1805970"/>
    <lineage>
        <taxon>Bacteria</taxon>
        <taxon>Thermotogati</taxon>
        <taxon>Deinococcota</taxon>
        <taxon>Deinococci</taxon>
        <taxon>Deinococcales</taxon>
        <taxon>Deinococcaceae</taxon>
        <taxon>Deinococcus</taxon>
    </lineage>
</organism>
<sequence length="74" mass="8366">MSRKGNPSDNARMESFDKTLKTEDVDLQDDLDFDDAQCHINAFIGQLYHQERLHSSLGDVPPAEFATQSHCAEK</sequence>
<protein>
    <submittedName>
        <fullName evidence="2">Integrase core domain-containing protein</fullName>
    </submittedName>
</protein>
<dbReference type="EMBL" id="JBHLYR010000066">
    <property type="protein sequence ID" value="MFB9994797.1"/>
    <property type="molecule type" value="Genomic_DNA"/>
</dbReference>
<dbReference type="RefSeq" id="WP_380016098.1">
    <property type="nucleotide sequence ID" value="NZ_JBHLYR010000066.1"/>
</dbReference>
<dbReference type="InterPro" id="IPR001584">
    <property type="entry name" value="Integrase_cat-core"/>
</dbReference>
<feature type="domain" description="Integrase catalytic" evidence="1">
    <location>
        <begin position="1"/>
        <end position="62"/>
    </location>
</feature>
<evidence type="ECO:0000313" key="3">
    <source>
        <dbReference type="Proteomes" id="UP001589733"/>
    </source>
</evidence>
<evidence type="ECO:0000259" key="1">
    <source>
        <dbReference type="Pfam" id="PF13683"/>
    </source>
</evidence>
<gene>
    <name evidence="2" type="ORF">ACFFLM_22850</name>
</gene>
<keyword evidence="3" id="KW-1185">Reference proteome</keyword>
<name>A0ABV6B4W2_9DEIO</name>
<accession>A0ABV6B4W2</accession>
<dbReference type="Pfam" id="PF13683">
    <property type="entry name" value="rve_3"/>
    <property type="match status" value="1"/>
</dbReference>
<comment type="caution">
    <text evidence="2">The sequence shown here is derived from an EMBL/GenBank/DDBJ whole genome shotgun (WGS) entry which is preliminary data.</text>
</comment>
<proteinExistence type="predicted"/>